<comment type="function">
    <text evidence="11">Choline/H+ antiporter.</text>
</comment>
<reference evidence="13" key="1">
    <citation type="submission" date="2019-04" db="EMBL/GenBank/DDBJ databases">
        <authorList>
            <person name="Alioto T."/>
            <person name="Alioto T."/>
        </authorList>
    </citation>
    <scope>NUCLEOTIDE SEQUENCE [LARGE SCALE GENOMIC DNA]</scope>
</reference>
<proteinExistence type="inferred from homology"/>
<evidence type="ECO:0000256" key="2">
    <source>
        <dbReference type="ARBA" id="ARBA00007168"/>
    </source>
</evidence>
<dbReference type="PANTHER" id="PTHR12385">
    <property type="entry name" value="CHOLINE TRANSPORTER-LIKE (SLC FAMILY 44)"/>
    <property type="match status" value="1"/>
</dbReference>
<evidence type="ECO:0000313" key="13">
    <source>
        <dbReference type="EMBL" id="VTJ85976.1"/>
    </source>
</evidence>
<dbReference type="GO" id="GO:0015101">
    <property type="term" value="F:organic cation transmembrane transporter activity"/>
    <property type="evidence" value="ECO:0007669"/>
    <property type="project" value="UniProtKB-ARBA"/>
</dbReference>
<dbReference type="PANTHER" id="PTHR12385:SF42">
    <property type="entry name" value="CHOLINE TRANSPORTER-LIKE PROTEIN 5"/>
    <property type="match status" value="1"/>
</dbReference>
<keyword evidence="7 12" id="KW-1133">Transmembrane helix</keyword>
<name>A0A5E4CVY3_MARMO</name>
<evidence type="ECO:0000256" key="11">
    <source>
        <dbReference type="ARBA" id="ARBA00037726"/>
    </source>
</evidence>
<keyword evidence="3" id="KW-0813">Transport</keyword>
<keyword evidence="5" id="KW-1003">Cell membrane</keyword>
<dbReference type="InterPro" id="IPR007603">
    <property type="entry name" value="Choline_transptr-like"/>
</dbReference>
<evidence type="ECO:0000256" key="9">
    <source>
        <dbReference type="ARBA" id="ARBA00023180"/>
    </source>
</evidence>
<comment type="catalytic activity">
    <reaction evidence="10">
        <text>choline(out) + n H(+)(in) = choline(in) + n H(+)(out)</text>
        <dbReference type="Rhea" id="RHEA:75463"/>
        <dbReference type="ChEBI" id="CHEBI:15354"/>
        <dbReference type="ChEBI" id="CHEBI:15378"/>
    </reaction>
</comment>
<gene>
    <name evidence="13" type="ORF">MONAX_5E015463</name>
</gene>
<evidence type="ECO:0000256" key="3">
    <source>
        <dbReference type="ARBA" id="ARBA00022448"/>
    </source>
</evidence>
<evidence type="ECO:0000313" key="14">
    <source>
        <dbReference type="Proteomes" id="UP000335636"/>
    </source>
</evidence>
<evidence type="ECO:0000256" key="1">
    <source>
        <dbReference type="ARBA" id="ARBA00004651"/>
    </source>
</evidence>
<dbReference type="AlphaFoldDB" id="A0A5E4CVY3"/>
<accession>A0A5E4CVY3</accession>
<evidence type="ECO:0000256" key="12">
    <source>
        <dbReference type="SAM" id="Phobius"/>
    </source>
</evidence>
<keyword evidence="8 12" id="KW-0472">Membrane</keyword>
<dbReference type="EMBL" id="CABDUW010002231">
    <property type="protein sequence ID" value="VTJ85976.1"/>
    <property type="molecule type" value="Genomic_DNA"/>
</dbReference>
<dbReference type="GO" id="GO:0005886">
    <property type="term" value="C:plasma membrane"/>
    <property type="evidence" value="ECO:0007669"/>
    <property type="project" value="UniProtKB-SubCell"/>
</dbReference>
<feature type="non-terminal residue" evidence="13">
    <location>
        <position position="68"/>
    </location>
</feature>
<organism evidence="13 14">
    <name type="scientific">Marmota monax</name>
    <name type="common">Woodchuck</name>
    <dbReference type="NCBI Taxonomy" id="9995"/>
    <lineage>
        <taxon>Eukaryota</taxon>
        <taxon>Metazoa</taxon>
        <taxon>Chordata</taxon>
        <taxon>Craniata</taxon>
        <taxon>Vertebrata</taxon>
        <taxon>Euteleostomi</taxon>
        <taxon>Mammalia</taxon>
        <taxon>Eutheria</taxon>
        <taxon>Euarchontoglires</taxon>
        <taxon>Glires</taxon>
        <taxon>Rodentia</taxon>
        <taxon>Sciuromorpha</taxon>
        <taxon>Sciuridae</taxon>
        <taxon>Xerinae</taxon>
        <taxon>Marmotini</taxon>
        <taxon>Marmota</taxon>
    </lineage>
</organism>
<comment type="similarity">
    <text evidence="2">Belongs to the CTL (choline transporter-like) family.</text>
</comment>
<feature type="transmembrane region" description="Helical" evidence="12">
    <location>
        <begin position="21"/>
        <end position="43"/>
    </location>
</feature>
<keyword evidence="14" id="KW-1185">Reference proteome</keyword>
<comment type="subcellular location">
    <subcellularLocation>
        <location evidence="1">Cell membrane</location>
        <topology evidence="1">Multi-pass membrane protein</topology>
    </subcellularLocation>
</comment>
<protein>
    <submittedName>
        <fullName evidence="13">Uncharacterized protein</fullName>
    </submittedName>
</protein>
<evidence type="ECO:0000256" key="6">
    <source>
        <dbReference type="ARBA" id="ARBA00022692"/>
    </source>
</evidence>
<dbReference type="Proteomes" id="UP000335636">
    <property type="component" value="Unassembled WGS sequence"/>
</dbReference>
<dbReference type="GO" id="GO:0015297">
    <property type="term" value="F:antiporter activity"/>
    <property type="evidence" value="ECO:0007669"/>
    <property type="project" value="UniProtKB-KW"/>
</dbReference>
<evidence type="ECO:0000256" key="10">
    <source>
        <dbReference type="ARBA" id="ARBA00035093"/>
    </source>
</evidence>
<sequence>ESKSSEPEFRRPVVERNFTDVLCCIIFLLFIMGYIVVGLVAWVHGDPRRVAYPTDSKGHFCGQKGTPN</sequence>
<evidence type="ECO:0000256" key="7">
    <source>
        <dbReference type="ARBA" id="ARBA00022989"/>
    </source>
</evidence>
<evidence type="ECO:0000256" key="8">
    <source>
        <dbReference type="ARBA" id="ARBA00023136"/>
    </source>
</evidence>
<comment type="caution">
    <text evidence="13">The sequence shown here is derived from an EMBL/GenBank/DDBJ whole genome shotgun (WGS) entry which is preliminary data.</text>
</comment>
<feature type="non-terminal residue" evidence="13">
    <location>
        <position position="1"/>
    </location>
</feature>
<evidence type="ECO:0000256" key="5">
    <source>
        <dbReference type="ARBA" id="ARBA00022475"/>
    </source>
</evidence>
<evidence type="ECO:0000256" key="4">
    <source>
        <dbReference type="ARBA" id="ARBA00022449"/>
    </source>
</evidence>
<keyword evidence="9" id="KW-0325">Glycoprotein</keyword>
<keyword evidence="6 12" id="KW-0812">Transmembrane</keyword>
<keyword evidence="4" id="KW-0050">Antiport</keyword>